<dbReference type="RefSeq" id="XP_014148052.1">
    <property type="nucleotide sequence ID" value="XM_014292577.1"/>
</dbReference>
<proteinExistence type="predicted"/>
<feature type="domain" description="Lipase-like C-terminal" evidence="6">
    <location>
        <begin position="70"/>
        <end position="177"/>
    </location>
</feature>
<dbReference type="GO" id="GO:0006629">
    <property type="term" value="P:lipid metabolic process"/>
    <property type="evidence" value="ECO:0007669"/>
    <property type="project" value="UniProtKB-KW"/>
</dbReference>
<dbReference type="GeneID" id="25913796"/>
<dbReference type="Proteomes" id="UP000054560">
    <property type="component" value="Unassembled WGS sequence"/>
</dbReference>
<keyword evidence="2" id="KW-0964">Secreted</keyword>
<evidence type="ECO:0000256" key="4">
    <source>
        <dbReference type="ARBA" id="ARBA00022801"/>
    </source>
</evidence>
<keyword evidence="4" id="KW-0378">Hydrolase</keyword>
<evidence type="ECO:0000256" key="5">
    <source>
        <dbReference type="ARBA" id="ARBA00023098"/>
    </source>
</evidence>
<evidence type="ECO:0000256" key="3">
    <source>
        <dbReference type="ARBA" id="ARBA00022729"/>
    </source>
</evidence>
<dbReference type="PANTHER" id="PTHR34043">
    <property type="entry name" value="ALPHA/BETA-HYDROLASES SUPERFAMILY PROTEIN"/>
    <property type="match status" value="1"/>
</dbReference>
<dbReference type="EMBL" id="KQ244708">
    <property type="protein sequence ID" value="KNC74150.1"/>
    <property type="molecule type" value="Genomic_DNA"/>
</dbReference>
<evidence type="ECO:0000256" key="1">
    <source>
        <dbReference type="ARBA" id="ARBA00004613"/>
    </source>
</evidence>
<evidence type="ECO:0000313" key="7">
    <source>
        <dbReference type="EMBL" id="KNC74150.1"/>
    </source>
</evidence>
<organism evidence="7 8">
    <name type="scientific">Sphaeroforma arctica JP610</name>
    <dbReference type="NCBI Taxonomy" id="667725"/>
    <lineage>
        <taxon>Eukaryota</taxon>
        <taxon>Ichthyosporea</taxon>
        <taxon>Ichthyophonida</taxon>
        <taxon>Sphaeroforma</taxon>
    </lineage>
</organism>
<dbReference type="PANTHER" id="PTHR34043:SF3">
    <property type="entry name" value="ALPHA_BETA-HYDROLASES SUPERFAMILY PROTEIN"/>
    <property type="match status" value="1"/>
</dbReference>
<sequence length="493" mass="55157">MAPLLNNTPLPGSLSLHDIPSDNTVFKYETDVKQLVQALSPLVRKSPKQIEKLLSQSPRINDTHTAANAPVLLVHGFFGEGQDYYWWNGMKHHHNVIVSDIGPISSQHDRVCELFYQMVGGTVDYGEEHSQKCGHARYGRTFKTPAYAEWSSENPIHIIGYSFGGNTARALQQYLHEQRFPGYDTAADWIFSLTAIAAPLNGASIVHDVAGLSIGESSSFRALAPGKLLERAFRLYDWMDISVLRNNLYNPYFAHFGKTGRTEADSWSEWFSMLGASIWNTPMENSYDHGLYDMTPGKCSRMNDKMVDAFDCTYYFSFTKTLTEESSWSGIHMPTTATLLSPVGAFLGMHNYDVKSLQTMYPNLDVSTEEKVAAINNGLRRNDCVVPTVLQSHPGLCFTHADQSVETSNYLNGLVGTHEDGTAKCACAHKATLQEHGDNLQTGKWYVTDYNNMDHGALVMTVSDLNVQKIFFKSLYSKLRALPMPSEENYHSL</sequence>
<dbReference type="OrthoDB" id="206848at2759"/>
<evidence type="ECO:0000259" key="6">
    <source>
        <dbReference type="Pfam" id="PF24708"/>
    </source>
</evidence>
<dbReference type="Pfam" id="PF24708">
    <property type="entry name" value="Lip_C"/>
    <property type="match status" value="1"/>
</dbReference>
<dbReference type="SUPFAM" id="SSF53474">
    <property type="entry name" value="alpha/beta-Hydrolases"/>
    <property type="match status" value="1"/>
</dbReference>
<keyword evidence="3" id="KW-0732">Signal</keyword>
<dbReference type="AlphaFoldDB" id="A0A0L0FBM8"/>
<dbReference type="GO" id="GO:0005576">
    <property type="term" value="C:extracellular region"/>
    <property type="evidence" value="ECO:0007669"/>
    <property type="project" value="UniProtKB-SubCell"/>
</dbReference>
<protein>
    <recommendedName>
        <fullName evidence="6">Lipase-like C-terminal domain-containing protein</fullName>
    </recommendedName>
</protein>
<comment type="subcellular location">
    <subcellularLocation>
        <location evidence="1">Secreted</location>
    </subcellularLocation>
</comment>
<evidence type="ECO:0000313" key="8">
    <source>
        <dbReference type="Proteomes" id="UP000054560"/>
    </source>
</evidence>
<dbReference type="InterPro" id="IPR056304">
    <property type="entry name" value="Lip-like_C"/>
</dbReference>
<keyword evidence="8" id="KW-1185">Reference proteome</keyword>
<name>A0A0L0FBM8_9EUKA</name>
<dbReference type="STRING" id="667725.A0A0L0FBM8"/>
<evidence type="ECO:0000256" key="2">
    <source>
        <dbReference type="ARBA" id="ARBA00022525"/>
    </source>
</evidence>
<reference evidence="7 8" key="1">
    <citation type="submission" date="2011-02" db="EMBL/GenBank/DDBJ databases">
        <title>The Genome Sequence of Sphaeroforma arctica JP610.</title>
        <authorList>
            <consortium name="The Broad Institute Genome Sequencing Platform"/>
            <person name="Russ C."/>
            <person name="Cuomo C."/>
            <person name="Young S.K."/>
            <person name="Zeng Q."/>
            <person name="Gargeya S."/>
            <person name="Alvarado L."/>
            <person name="Berlin A."/>
            <person name="Chapman S.B."/>
            <person name="Chen Z."/>
            <person name="Freedman E."/>
            <person name="Gellesch M."/>
            <person name="Goldberg J."/>
            <person name="Griggs A."/>
            <person name="Gujja S."/>
            <person name="Heilman E."/>
            <person name="Heiman D."/>
            <person name="Howarth C."/>
            <person name="Mehta T."/>
            <person name="Neiman D."/>
            <person name="Pearson M."/>
            <person name="Roberts A."/>
            <person name="Saif S."/>
            <person name="Shea T."/>
            <person name="Shenoy N."/>
            <person name="Sisk P."/>
            <person name="Stolte C."/>
            <person name="Sykes S."/>
            <person name="White J."/>
            <person name="Yandava C."/>
            <person name="Burger G."/>
            <person name="Gray M.W."/>
            <person name="Holland P.W.H."/>
            <person name="King N."/>
            <person name="Lang F.B.F."/>
            <person name="Roger A.J."/>
            <person name="Ruiz-Trillo I."/>
            <person name="Haas B."/>
            <person name="Nusbaum C."/>
            <person name="Birren B."/>
        </authorList>
    </citation>
    <scope>NUCLEOTIDE SEQUENCE [LARGE SCALE GENOMIC DNA]</scope>
    <source>
        <strain evidence="7 8">JP610</strain>
    </source>
</reference>
<dbReference type="InterPro" id="IPR029058">
    <property type="entry name" value="AB_hydrolase_fold"/>
</dbReference>
<dbReference type="GO" id="GO:0016787">
    <property type="term" value="F:hydrolase activity"/>
    <property type="evidence" value="ECO:0007669"/>
    <property type="project" value="UniProtKB-KW"/>
</dbReference>
<dbReference type="eggNOG" id="ENOG502QPNZ">
    <property type="taxonomic scope" value="Eukaryota"/>
</dbReference>
<keyword evidence="5" id="KW-0443">Lipid metabolism</keyword>
<dbReference type="Gene3D" id="3.40.50.1820">
    <property type="entry name" value="alpha/beta hydrolase"/>
    <property type="match status" value="1"/>
</dbReference>
<gene>
    <name evidence="7" type="ORF">SARC_13292</name>
</gene>
<accession>A0A0L0FBM8</accession>